<evidence type="ECO:0000256" key="1">
    <source>
        <dbReference type="SAM" id="Phobius"/>
    </source>
</evidence>
<accession>A0ABU3Y7Q5</accession>
<proteinExistence type="predicted"/>
<dbReference type="RefSeq" id="WP_317226549.1">
    <property type="nucleotide sequence ID" value="NZ_JAWJEJ010000001.1"/>
</dbReference>
<dbReference type="Pfam" id="PF00196">
    <property type="entry name" value="GerE"/>
    <property type="match status" value="1"/>
</dbReference>
<dbReference type="InterPro" id="IPR016032">
    <property type="entry name" value="Sig_transdc_resp-reg_C-effctor"/>
</dbReference>
<dbReference type="InterPro" id="IPR000792">
    <property type="entry name" value="Tscrpt_reg_LuxR_C"/>
</dbReference>
<keyword evidence="4" id="KW-1185">Reference proteome</keyword>
<dbReference type="Gene3D" id="1.10.10.10">
    <property type="entry name" value="Winged helix-like DNA-binding domain superfamily/Winged helix DNA-binding domain"/>
    <property type="match status" value="1"/>
</dbReference>
<dbReference type="EMBL" id="JAWJEJ010000001">
    <property type="protein sequence ID" value="MDV3457396.1"/>
    <property type="molecule type" value="Genomic_DNA"/>
</dbReference>
<feature type="transmembrane region" description="Helical" evidence="1">
    <location>
        <begin position="155"/>
        <end position="175"/>
    </location>
</feature>
<name>A0ABU3Y7Q5_9SPHN</name>
<dbReference type="SUPFAM" id="SSF46894">
    <property type="entry name" value="C-terminal effector domain of the bipartite response regulators"/>
    <property type="match status" value="1"/>
</dbReference>
<dbReference type="Proteomes" id="UP001273531">
    <property type="component" value="Unassembled WGS sequence"/>
</dbReference>
<evidence type="ECO:0000313" key="3">
    <source>
        <dbReference type="EMBL" id="MDV3457396.1"/>
    </source>
</evidence>
<feature type="transmembrane region" description="Helical" evidence="1">
    <location>
        <begin position="131"/>
        <end position="149"/>
    </location>
</feature>
<dbReference type="CDD" id="cd06170">
    <property type="entry name" value="LuxR_C_like"/>
    <property type="match status" value="1"/>
</dbReference>
<organism evidence="3 4">
    <name type="scientific">Sphingomonas agrestis</name>
    <dbReference type="NCBI Taxonomy" id="3080540"/>
    <lineage>
        <taxon>Bacteria</taxon>
        <taxon>Pseudomonadati</taxon>
        <taxon>Pseudomonadota</taxon>
        <taxon>Alphaproteobacteria</taxon>
        <taxon>Sphingomonadales</taxon>
        <taxon>Sphingomonadaceae</taxon>
        <taxon>Sphingomonas</taxon>
    </lineage>
</organism>
<gene>
    <name evidence="3" type="ORF">RZN05_10415</name>
</gene>
<dbReference type="PROSITE" id="PS50043">
    <property type="entry name" value="HTH_LUXR_2"/>
    <property type="match status" value="1"/>
</dbReference>
<dbReference type="InterPro" id="IPR036388">
    <property type="entry name" value="WH-like_DNA-bd_sf"/>
</dbReference>
<feature type="domain" description="HTH luxR-type" evidence="2">
    <location>
        <begin position="7"/>
        <end position="72"/>
    </location>
</feature>
<dbReference type="SMART" id="SM00421">
    <property type="entry name" value="HTH_LUXR"/>
    <property type="match status" value="1"/>
</dbReference>
<keyword evidence="1" id="KW-0472">Membrane</keyword>
<comment type="caution">
    <text evidence="3">The sequence shown here is derived from an EMBL/GenBank/DDBJ whole genome shotgun (WGS) entry which is preliminary data.</text>
</comment>
<keyword evidence="1" id="KW-1133">Transmembrane helix</keyword>
<evidence type="ECO:0000313" key="4">
    <source>
        <dbReference type="Proteomes" id="UP001273531"/>
    </source>
</evidence>
<evidence type="ECO:0000259" key="2">
    <source>
        <dbReference type="PROSITE" id="PS50043"/>
    </source>
</evidence>
<sequence>MSETTNLRDTYRVLSMRQRAMLRMTGASFTSKEIGTQLGLAPANVDAHLRTAVRILGAANRQEAARQLLLYEASKVRLDAQLDDPVLSGEAFDEHGFVPEGLPLISSTKPVSGKVPVERFVGGASPTHGSIPLPMATAGLGLVIALLSAGHLSSWHGLLGGLLLGFVLILGKAMITATNPGMASGQTQE</sequence>
<reference evidence="3 4" key="1">
    <citation type="submission" date="2023-10" db="EMBL/GenBank/DDBJ databases">
        <title>Sphingomonas sp. HF-S4 16S ribosomal RNA gene Genome sequencing and assembly.</title>
        <authorList>
            <person name="Lee H."/>
        </authorList>
    </citation>
    <scope>NUCLEOTIDE SEQUENCE [LARGE SCALE GENOMIC DNA]</scope>
    <source>
        <strain evidence="3 4">HF-S4</strain>
    </source>
</reference>
<protein>
    <submittedName>
        <fullName evidence="3">Helix-turn-helix transcriptional regulator</fullName>
    </submittedName>
</protein>
<keyword evidence="1" id="KW-0812">Transmembrane</keyword>